<evidence type="ECO:0000256" key="5">
    <source>
        <dbReference type="ARBA" id="ARBA00022989"/>
    </source>
</evidence>
<evidence type="ECO:0000256" key="3">
    <source>
        <dbReference type="ARBA" id="ARBA00022692"/>
    </source>
</evidence>
<name>A0A3D9YNT9_9HYPH</name>
<feature type="transmembrane region" description="Helical" evidence="12">
    <location>
        <begin position="205"/>
        <end position="227"/>
    </location>
</feature>
<dbReference type="GO" id="GO:0046872">
    <property type="term" value="F:metal ion binding"/>
    <property type="evidence" value="ECO:0007669"/>
    <property type="project" value="UniProtKB-KW"/>
</dbReference>
<evidence type="ECO:0000256" key="10">
    <source>
        <dbReference type="ARBA" id="ARBA00044501"/>
    </source>
</evidence>
<sequence>MSVLTSINPAAAKAVPSYRRAIQIWLWIVAALIFAMVVVGGATRLTESGLSITEWHPISGVIPPLSQESWAAEFDKFKQIPQYKAIFSDLDLNGFKFIFFWEWSHRLLGRVIGLVVALPLVFFWARGALTQDLKFKLVGLLALGGLQGFVGWWMVSSGLVNRIEVAQERLAIHLLLASITFAVTVWIASSLSPGNAVRSERWQRLFAGVIVLATLLQIFLGALVAGLRAGRAYNTWPLMDGHFVPDVLLLLQPWWRNFVDNIATVQFQHRMVAYTLLALAIAQAIATWRAVPGSRAARRSLHFAGLVTLQAVLGIVTLVLAVPLWAGLVHQAFAMLVLLASVRYLQGLEAGKQNALARP</sequence>
<dbReference type="AlphaFoldDB" id="A0A3D9YNT9"/>
<dbReference type="InterPro" id="IPR003780">
    <property type="entry name" value="COX15/CtaA_fam"/>
</dbReference>
<comment type="subcellular location">
    <subcellularLocation>
        <location evidence="12">Cell membrane</location>
        <topology evidence="12">Multi-pass membrane protein</topology>
    </subcellularLocation>
    <subcellularLocation>
        <location evidence="2">Membrane</location>
        <topology evidence="2">Multi-pass membrane protein</topology>
    </subcellularLocation>
</comment>
<organism evidence="13 14">
    <name type="scientific">Methylovirgula ligni</name>
    <dbReference type="NCBI Taxonomy" id="569860"/>
    <lineage>
        <taxon>Bacteria</taxon>
        <taxon>Pseudomonadati</taxon>
        <taxon>Pseudomonadota</taxon>
        <taxon>Alphaproteobacteria</taxon>
        <taxon>Hyphomicrobiales</taxon>
        <taxon>Beijerinckiaceae</taxon>
        <taxon>Methylovirgula</taxon>
    </lineage>
</organism>
<keyword evidence="14" id="KW-1185">Reference proteome</keyword>
<comment type="function">
    <text evidence="12">Catalyzes the conversion of heme O to heme A by two successive hydroxylations of the methyl group at C8. The first hydroxylation forms heme I, the second hydroxylation results in an unstable dihydroxymethyl group, which spontaneously dehydrates, resulting in the formyl group of heme A.</text>
</comment>
<feature type="transmembrane region" description="Helical" evidence="12">
    <location>
        <begin position="21"/>
        <end position="42"/>
    </location>
</feature>
<evidence type="ECO:0000256" key="8">
    <source>
        <dbReference type="ARBA" id="ARBA00023133"/>
    </source>
</evidence>
<evidence type="ECO:0000313" key="14">
    <source>
        <dbReference type="Proteomes" id="UP000256900"/>
    </source>
</evidence>
<dbReference type="Proteomes" id="UP000256900">
    <property type="component" value="Unassembled WGS sequence"/>
</dbReference>
<feature type="transmembrane region" description="Helical" evidence="12">
    <location>
        <begin position="170"/>
        <end position="193"/>
    </location>
</feature>
<comment type="caution">
    <text evidence="13">The sequence shown here is derived from an EMBL/GenBank/DDBJ whole genome shotgun (WGS) entry which is preliminary data.</text>
</comment>
<dbReference type="Pfam" id="PF02628">
    <property type="entry name" value="COX15-CtaA"/>
    <property type="match status" value="1"/>
</dbReference>
<dbReference type="GO" id="GO:0005886">
    <property type="term" value="C:plasma membrane"/>
    <property type="evidence" value="ECO:0007669"/>
    <property type="project" value="UniProtKB-SubCell"/>
</dbReference>
<feature type="binding site" description="axial binding residue" evidence="12">
    <location>
        <position position="269"/>
    </location>
    <ligand>
        <name>heme</name>
        <dbReference type="ChEBI" id="CHEBI:30413"/>
    </ligand>
    <ligandPart>
        <name>Fe</name>
        <dbReference type="ChEBI" id="CHEBI:18248"/>
    </ligandPart>
</feature>
<proteinExistence type="inferred from homology"/>
<feature type="transmembrane region" description="Helical" evidence="12">
    <location>
        <begin position="271"/>
        <end position="291"/>
    </location>
</feature>
<comment type="caution">
    <text evidence="12">Lacks conserved residue(s) required for the propagation of feature annotation.</text>
</comment>
<evidence type="ECO:0000256" key="1">
    <source>
        <dbReference type="ARBA" id="ARBA00001970"/>
    </source>
</evidence>
<protein>
    <recommendedName>
        <fullName evidence="12">Heme A synthase</fullName>
        <shortName evidence="12">HAS</shortName>
        <ecNumber evidence="12">1.17.99.9</ecNumber>
    </recommendedName>
    <alternativeName>
        <fullName evidence="12">Cytochrome aa3-controlling protein</fullName>
    </alternativeName>
</protein>
<keyword evidence="9 12" id="KW-0472">Membrane</keyword>
<evidence type="ECO:0000256" key="2">
    <source>
        <dbReference type="ARBA" id="ARBA00004141"/>
    </source>
</evidence>
<dbReference type="GO" id="GO:0120547">
    <property type="term" value="F:heme A synthase activity"/>
    <property type="evidence" value="ECO:0007669"/>
    <property type="project" value="UniProtKB-EC"/>
</dbReference>
<keyword evidence="12" id="KW-1003">Cell membrane</keyword>
<dbReference type="UniPathway" id="UPA00269">
    <property type="reaction ID" value="UER00713"/>
</dbReference>
<comment type="subunit">
    <text evidence="12">Interacts with CtaB.</text>
</comment>
<keyword evidence="4 12" id="KW-0479">Metal-binding</keyword>
<dbReference type="InterPro" id="IPR023754">
    <property type="entry name" value="HemeA_Synthase_type2"/>
</dbReference>
<feature type="transmembrane region" description="Helical" evidence="12">
    <location>
        <begin position="303"/>
        <end position="322"/>
    </location>
</feature>
<evidence type="ECO:0000256" key="7">
    <source>
        <dbReference type="ARBA" id="ARBA00023004"/>
    </source>
</evidence>
<keyword evidence="8 12" id="KW-0350">Heme biosynthesis</keyword>
<dbReference type="PANTHER" id="PTHR23289:SF2">
    <property type="entry name" value="CYTOCHROME C OXIDASE ASSEMBLY PROTEIN COX15 HOMOLOG"/>
    <property type="match status" value="1"/>
</dbReference>
<evidence type="ECO:0000256" key="6">
    <source>
        <dbReference type="ARBA" id="ARBA00023002"/>
    </source>
</evidence>
<evidence type="ECO:0000313" key="13">
    <source>
        <dbReference type="EMBL" id="REF84227.1"/>
    </source>
</evidence>
<evidence type="ECO:0000256" key="9">
    <source>
        <dbReference type="ARBA" id="ARBA00023136"/>
    </source>
</evidence>
<evidence type="ECO:0000256" key="12">
    <source>
        <dbReference type="HAMAP-Rule" id="MF_01665"/>
    </source>
</evidence>
<evidence type="ECO:0000256" key="11">
    <source>
        <dbReference type="ARBA" id="ARBA00048044"/>
    </source>
</evidence>
<keyword evidence="3 12" id="KW-0812">Transmembrane</keyword>
<dbReference type="HAMAP" id="MF_01665">
    <property type="entry name" value="HemeA_synth_type2"/>
    <property type="match status" value="1"/>
</dbReference>
<comment type="pathway">
    <text evidence="10 12">Porphyrin-containing compound metabolism; heme A biosynthesis; heme A from heme O: step 1/1.</text>
</comment>
<comment type="similarity">
    <text evidence="12">Belongs to the COX15/CtaA family. Type 2 subfamily.</text>
</comment>
<reference evidence="13 14" key="1">
    <citation type="submission" date="2018-08" db="EMBL/GenBank/DDBJ databases">
        <title>Genomic Encyclopedia of Type Strains, Phase IV (KMG-IV): sequencing the most valuable type-strain genomes for metagenomic binning, comparative biology and taxonomic classification.</title>
        <authorList>
            <person name="Goeker M."/>
        </authorList>
    </citation>
    <scope>NUCLEOTIDE SEQUENCE [LARGE SCALE GENOMIC DNA]</scope>
    <source>
        <strain evidence="13 14">BW863</strain>
    </source>
</reference>
<keyword evidence="7 12" id="KW-0408">Iron</keyword>
<keyword evidence="6 12" id="KW-0560">Oxidoreductase</keyword>
<dbReference type="EMBL" id="QUMO01000005">
    <property type="protein sequence ID" value="REF84227.1"/>
    <property type="molecule type" value="Genomic_DNA"/>
</dbReference>
<dbReference type="OrthoDB" id="9793156at2"/>
<feature type="transmembrane region" description="Helical" evidence="12">
    <location>
        <begin position="107"/>
        <end position="125"/>
    </location>
</feature>
<accession>A0A3D9YNT9</accession>
<evidence type="ECO:0000256" key="4">
    <source>
        <dbReference type="ARBA" id="ARBA00022723"/>
    </source>
</evidence>
<gene>
    <name evidence="12" type="primary">ctaA</name>
    <name evidence="13" type="ORF">DES32_3074</name>
</gene>
<dbReference type="PANTHER" id="PTHR23289">
    <property type="entry name" value="CYTOCHROME C OXIDASE ASSEMBLY PROTEIN COX15"/>
    <property type="match status" value="1"/>
</dbReference>
<dbReference type="EC" id="1.17.99.9" evidence="12"/>
<feature type="transmembrane region" description="Helical" evidence="12">
    <location>
        <begin position="137"/>
        <end position="155"/>
    </location>
</feature>
<comment type="catalytic activity">
    <reaction evidence="11">
        <text>Fe(II)-heme o + 2 A + H2O = Fe(II)-heme a + 2 AH2</text>
        <dbReference type="Rhea" id="RHEA:63388"/>
        <dbReference type="ChEBI" id="CHEBI:13193"/>
        <dbReference type="ChEBI" id="CHEBI:15377"/>
        <dbReference type="ChEBI" id="CHEBI:17499"/>
        <dbReference type="ChEBI" id="CHEBI:60530"/>
        <dbReference type="ChEBI" id="CHEBI:61715"/>
        <dbReference type="EC" id="1.17.99.9"/>
    </reaction>
    <physiologicalReaction direction="left-to-right" evidence="11">
        <dbReference type="Rhea" id="RHEA:63389"/>
    </physiologicalReaction>
</comment>
<dbReference type="GO" id="GO:0006784">
    <property type="term" value="P:heme A biosynthetic process"/>
    <property type="evidence" value="ECO:0007669"/>
    <property type="project" value="UniProtKB-UniRule"/>
</dbReference>
<dbReference type="RefSeq" id="WP_115837573.1">
    <property type="nucleotide sequence ID" value="NZ_CP025086.1"/>
</dbReference>
<feature type="binding site" description="axial binding residue" evidence="12">
    <location>
        <position position="330"/>
    </location>
    <ligand>
        <name>heme</name>
        <dbReference type="ChEBI" id="CHEBI:30413"/>
    </ligand>
    <ligandPart>
        <name>Fe</name>
        <dbReference type="ChEBI" id="CHEBI:18248"/>
    </ligandPart>
</feature>
<keyword evidence="5 12" id="KW-1133">Transmembrane helix</keyword>
<comment type="cofactor">
    <cofactor evidence="1 12">
        <name>heme b</name>
        <dbReference type="ChEBI" id="CHEBI:60344"/>
    </cofactor>
</comment>